<evidence type="ECO:0000313" key="3">
    <source>
        <dbReference type="Proteomes" id="UP001500622"/>
    </source>
</evidence>
<keyword evidence="1" id="KW-0472">Membrane</keyword>
<keyword evidence="1" id="KW-0812">Transmembrane</keyword>
<dbReference type="EMBL" id="BAABGN010000013">
    <property type="protein sequence ID" value="GAA4430570.1"/>
    <property type="molecule type" value="Genomic_DNA"/>
</dbReference>
<sequence length="272" mass="28027">MTAAALPVPVGLPARRGATFGRVLTSEWFKAWGLRSVRWTVACMVLLGTGMAFLSGNDPLVGADGYGSIAYFVTSTLPITQFPLLLLGVLLGSGEFSSRSAGSTFVAVPDRTLVLVAKTAVTTAIAAVTAVTALGLSAAATLVSGIGPALSVTLTAETTRMWVGSALYLVAATVFCFGLGMLLRRSTAAILVAFIIYVLDFALLAAPDGVGMVADLLPGHTGQVVTATDEQIALMQEVGSLAADPWTSLAVAATWAVAMTLVAGLRLRRHDI</sequence>
<evidence type="ECO:0000313" key="2">
    <source>
        <dbReference type="EMBL" id="GAA4430570.1"/>
    </source>
</evidence>
<feature type="transmembrane region" description="Helical" evidence="1">
    <location>
        <begin position="162"/>
        <end position="183"/>
    </location>
</feature>
<gene>
    <name evidence="2" type="ORF">GCM10023169_34120</name>
</gene>
<protein>
    <recommendedName>
        <fullName evidence="4">ABC-2 type transport system permease protein</fullName>
    </recommendedName>
</protein>
<proteinExistence type="predicted"/>
<name>A0ABP8LIW9_9MICO</name>
<keyword evidence="3" id="KW-1185">Reference proteome</keyword>
<keyword evidence="1" id="KW-1133">Transmembrane helix</keyword>
<feature type="transmembrane region" description="Helical" evidence="1">
    <location>
        <begin position="37"/>
        <end position="56"/>
    </location>
</feature>
<feature type="transmembrane region" description="Helical" evidence="1">
    <location>
        <begin position="68"/>
        <end position="92"/>
    </location>
</feature>
<feature type="transmembrane region" description="Helical" evidence="1">
    <location>
        <begin position="246"/>
        <end position="267"/>
    </location>
</feature>
<comment type="caution">
    <text evidence="2">The sequence shown here is derived from an EMBL/GenBank/DDBJ whole genome shotgun (WGS) entry which is preliminary data.</text>
</comment>
<accession>A0ABP8LIW9</accession>
<feature type="transmembrane region" description="Helical" evidence="1">
    <location>
        <begin position="113"/>
        <end position="142"/>
    </location>
</feature>
<dbReference type="Proteomes" id="UP001500622">
    <property type="component" value="Unassembled WGS sequence"/>
</dbReference>
<evidence type="ECO:0008006" key="4">
    <source>
        <dbReference type="Google" id="ProtNLM"/>
    </source>
</evidence>
<evidence type="ECO:0000256" key="1">
    <source>
        <dbReference type="SAM" id="Phobius"/>
    </source>
</evidence>
<feature type="transmembrane region" description="Helical" evidence="1">
    <location>
        <begin position="188"/>
        <end position="206"/>
    </location>
</feature>
<reference evidence="3" key="1">
    <citation type="journal article" date="2019" name="Int. J. Syst. Evol. Microbiol.">
        <title>The Global Catalogue of Microorganisms (GCM) 10K type strain sequencing project: providing services to taxonomists for standard genome sequencing and annotation.</title>
        <authorList>
            <consortium name="The Broad Institute Genomics Platform"/>
            <consortium name="The Broad Institute Genome Sequencing Center for Infectious Disease"/>
            <person name="Wu L."/>
            <person name="Ma J."/>
        </authorList>
    </citation>
    <scope>NUCLEOTIDE SEQUENCE [LARGE SCALE GENOMIC DNA]</scope>
    <source>
        <strain evidence="3">JCM 17810</strain>
    </source>
</reference>
<organism evidence="2 3">
    <name type="scientific">Georgenia halophila</name>
    <dbReference type="NCBI Taxonomy" id="620889"/>
    <lineage>
        <taxon>Bacteria</taxon>
        <taxon>Bacillati</taxon>
        <taxon>Actinomycetota</taxon>
        <taxon>Actinomycetes</taxon>
        <taxon>Micrococcales</taxon>
        <taxon>Bogoriellaceae</taxon>
        <taxon>Georgenia</taxon>
    </lineage>
</organism>